<dbReference type="EMBL" id="BMTP01000020">
    <property type="protein sequence ID" value="GGU62416.1"/>
    <property type="molecule type" value="Genomic_DNA"/>
</dbReference>
<comment type="caution">
    <text evidence="1">The sequence shown here is derived from an EMBL/GenBank/DDBJ whole genome shotgun (WGS) entry which is preliminary data.</text>
</comment>
<keyword evidence="2" id="KW-1185">Reference proteome</keyword>
<protein>
    <submittedName>
        <fullName evidence="1">Uncharacterized protein</fullName>
    </submittedName>
</protein>
<accession>A0A918I2J8</accession>
<proteinExistence type="predicted"/>
<sequence length="62" mass="6779">MTTPAEEVRAAEERVRMGGRRIDIALRGPLAELLDDLAVGDDEGEINPYALDLARALNRSSQ</sequence>
<dbReference type="Proteomes" id="UP000636661">
    <property type="component" value="Unassembled WGS sequence"/>
</dbReference>
<gene>
    <name evidence="1" type="ORF">GCM10010274_59000</name>
</gene>
<dbReference type="AlphaFoldDB" id="A0A918I2J8"/>
<name>A0A918I2J8_9ACTN</name>
<reference evidence="1" key="2">
    <citation type="submission" date="2020-09" db="EMBL/GenBank/DDBJ databases">
        <authorList>
            <person name="Sun Q."/>
            <person name="Ohkuma M."/>
        </authorList>
    </citation>
    <scope>NUCLEOTIDE SEQUENCE</scope>
    <source>
        <strain evidence="1">JCM 4391</strain>
    </source>
</reference>
<dbReference type="RefSeq" id="WP_189554329.1">
    <property type="nucleotide sequence ID" value="NZ_BMTP01000020.1"/>
</dbReference>
<organism evidence="1 2">
    <name type="scientific">Streptomyces lavendofoliae</name>
    <dbReference type="NCBI Taxonomy" id="67314"/>
    <lineage>
        <taxon>Bacteria</taxon>
        <taxon>Bacillati</taxon>
        <taxon>Actinomycetota</taxon>
        <taxon>Actinomycetes</taxon>
        <taxon>Kitasatosporales</taxon>
        <taxon>Streptomycetaceae</taxon>
        <taxon>Streptomyces</taxon>
    </lineage>
</organism>
<reference evidence="1" key="1">
    <citation type="journal article" date="2014" name="Int. J. Syst. Evol. Microbiol.">
        <title>Complete genome sequence of Corynebacterium casei LMG S-19264T (=DSM 44701T), isolated from a smear-ripened cheese.</title>
        <authorList>
            <consortium name="US DOE Joint Genome Institute (JGI-PGF)"/>
            <person name="Walter F."/>
            <person name="Albersmeier A."/>
            <person name="Kalinowski J."/>
            <person name="Ruckert C."/>
        </authorList>
    </citation>
    <scope>NUCLEOTIDE SEQUENCE</scope>
    <source>
        <strain evidence="1">JCM 4391</strain>
    </source>
</reference>
<evidence type="ECO:0000313" key="1">
    <source>
        <dbReference type="EMBL" id="GGU62416.1"/>
    </source>
</evidence>
<evidence type="ECO:0000313" key="2">
    <source>
        <dbReference type="Proteomes" id="UP000636661"/>
    </source>
</evidence>